<evidence type="ECO:0000313" key="5">
    <source>
        <dbReference type="EMBL" id="AJF06894.1"/>
    </source>
</evidence>
<gene>
    <name evidence="5" type="ORF">GSUB_10460</name>
</gene>
<dbReference type="RefSeq" id="WP_040200712.1">
    <property type="nucleotide sequence ID" value="NZ_CP010311.1"/>
</dbReference>
<proteinExistence type="inferred from homology"/>
<dbReference type="GO" id="GO:0051082">
    <property type="term" value="F:unfolded protein binding"/>
    <property type="evidence" value="ECO:0007669"/>
    <property type="project" value="InterPro"/>
</dbReference>
<dbReference type="OrthoDB" id="5432254at2"/>
<feature type="coiled-coil region" evidence="3">
    <location>
        <begin position="52"/>
        <end position="90"/>
    </location>
</feature>
<dbReference type="Pfam" id="PF03938">
    <property type="entry name" value="OmpH"/>
    <property type="match status" value="1"/>
</dbReference>
<dbReference type="AlphaFoldDB" id="A0A0B5FQG1"/>
<dbReference type="GO" id="GO:0005829">
    <property type="term" value="C:cytosol"/>
    <property type="evidence" value="ECO:0007669"/>
    <property type="project" value="TreeGrafter"/>
</dbReference>
<feature type="signal peptide" evidence="4">
    <location>
        <begin position="1"/>
        <end position="21"/>
    </location>
</feature>
<evidence type="ECO:0000256" key="3">
    <source>
        <dbReference type="SAM" id="Coils"/>
    </source>
</evidence>
<organism evidence="5 6">
    <name type="scientific">Geoalkalibacter subterraneus</name>
    <dbReference type="NCBI Taxonomy" id="483547"/>
    <lineage>
        <taxon>Bacteria</taxon>
        <taxon>Pseudomonadati</taxon>
        <taxon>Thermodesulfobacteriota</taxon>
        <taxon>Desulfuromonadia</taxon>
        <taxon>Desulfuromonadales</taxon>
        <taxon>Geoalkalibacteraceae</taxon>
        <taxon>Geoalkalibacter</taxon>
    </lineage>
</organism>
<dbReference type="GO" id="GO:0050821">
    <property type="term" value="P:protein stabilization"/>
    <property type="evidence" value="ECO:0007669"/>
    <property type="project" value="TreeGrafter"/>
</dbReference>
<evidence type="ECO:0000313" key="6">
    <source>
        <dbReference type="Proteomes" id="UP000035036"/>
    </source>
</evidence>
<evidence type="ECO:0000256" key="4">
    <source>
        <dbReference type="SAM" id="SignalP"/>
    </source>
</evidence>
<keyword evidence="3" id="KW-0175">Coiled coil</keyword>
<dbReference type="PANTHER" id="PTHR35089">
    <property type="entry name" value="CHAPERONE PROTEIN SKP"/>
    <property type="match status" value="1"/>
</dbReference>
<dbReference type="KEGG" id="gsb:GSUB_10460"/>
<dbReference type="InterPro" id="IPR005632">
    <property type="entry name" value="Chaperone_Skp"/>
</dbReference>
<protein>
    <submittedName>
        <fullName evidence="5">Membrane protein</fullName>
    </submittedName>
</protein>
<sequence length="171" mass="19640">MKRIVALTVTMLLLAVLPAVAQTAKLGYVDLQKALNMSSAGQSAKAQIGERVKEYEGEVQRRQADLKKMKEELEKQAVLLSEEARGKKERDYQQKLKEFQRFTKDIQEELQQKDADATRRILEELFGVIKKYGENNDFTMIFEKTESSVLYADDQVDLTEDIIKAYDAQSR</sequence>
<keyword evidence="2 4" id="KW-0732">Signal</keyword>
<reference evidence="5 6" key="1">
    <citation type="journal article" date="2015" name="Genome Announc.">
        <title>Genomes of Geoalkalibacter ferrihydriticus Z-0531T and Geoalkalibacter subterraneus Red1T, Two Haloalkaliphilic Metal-Reducing Deltaproteobacteria.</title>
        <authorList>
            <person name="Badalamenti J.P."/>
            <person name="Krajmalnik-Brown R."/>
            <person name="Torres C.I."/>
            <person name="Bond D.R."/>
        </authorList>
    </citation>
    <scope>NUCLEOTIDE SEQUENCE [LARGE SCALE GENOMIC DNA]</scope>
    <source>
        <strain evidence="5 6">Red1</strain>
    </source>
</reference>
<keyword evidence="6" id="KW-1185">Reference proteome</keyword>
<accession>A0A0B5FQG1</accession>
<dbReference type="SMART" id="SM00935">
    <property type="entry name" value="OmpH"/>
    <property type="match status" value="1"/>
</dbReference>
<dbReference type="HOGENOM" id="CLU_101388_3_0_7"/>
<dbReference type="STRING" id="483547.GSUB_10460"/>
<dbReference type="PANTHER" id="PTHR35089:SF1">
    <property type="entry name" value="CHAPERONE PROTEIN SKP"/>
    <property type="match status" value="1"/>
</dbReference>
<dbReference type="SUPFAM" id="SSF111384">
    <property type="entry name" value="OmpH-like"/>
    <property type="match status" value="1"/>
</dbReference>
<dbReference type="Proteomes" id="UP000035036">
    <property type="component" value="Chromosome"/>
</dbReference>
<name>A0A0B5FQG1_9BACT</name>
<feature type="chain" id="PRO_5002103025" evidence="4">
    <location>
        <begin position="22"/>
        <end position="171"/>
    </location>
</feature>
<dbReference type="EMBL" id="CP010311">
    <property type="protein sequence ID" value="AJF06894.1"/>
    <property type="molecule type" value="Genomic_DNA"/>
</dbReference>
<evidence type="ECO:0000256" key="2">
    <source>
        <dbReference type="ARBA" id="ARBA00022729"/>
    </source>
</evidence>
<dbReference type="InterPro" id="IPR024930">
    <property type="entry name" value="Skp_dom_sf"/>
</dbReference>
<dbReference type="Gene3D" id="3.30.910.20">
    <property type="entry name" value="Skp domain"/>
    <property type="match status" value="1"/>
</dbReference>
<comment type="similarity">
    <text evidence="1">Belongs to the Skp family.</text>
</comment>
<evidence type="ECO:0000256" key="1">
    <source>
        <dbReference type="ARBA" id="ARBA00009091"/>
    </source>
</evidence>